<dbReference type="InterPro" id="IPR036315">
    <property type="entry name" value="BRCA2_hlx_sf"/>
</dbReference>
<feature type="domain" description="BRCA2 OB1" evidence="2">
    <location>
        <begin position="736"/>
        <end position="857"/>
    </location>
</feature>
<dbReference type="InterPro" id="IPR015252">
    <property type="entry name" value="BRCA2_hlx"/>
</dbReference>
<dbReference type="Pfam" id="PF09169">
    <property type="entry name" value="BRCA-2_helical"/>
    <property type="match status" value="1"/>
</dbReference>
<reference evidence="4 5" key="1">
    <citation type="submission" date="2019-01" db="EMBL/GenBank/DDBJ databases">
        <title>Draft genome sequences of three monokaryotic isolates of the white-rot basidiomycete fungus Dichomitus squalens.</title>
        <authorList>
            <consortium name="DOE Joint Genome Institute"/>
            <person name="Lopez S.C."/>
            <person name="Andreopoulos B."/>
            <person name="Pangilinan J."/>
            <person name="Lipzen A."/>
            <person name="Riley R."/>
            <person name="Ahrendt S."/>
            <person name="Ng V."/>
            <person name="Barry K."/>
            <person name="Daum C."/>
            <person name="Grigoriev I.V."/>
            <person name="Hilden K.S."/>
            <person name="Makela M.R."/>
            <person name="de Vries R.P."/>
        </authorList>
    </citation>
    <scope>NUCLEOTIDE SEQUENCE [LARGE SCALE GENOMIC DNA]</scope>
    <source>
        <strain evidence="4 5">CBS 464.89</strain>
    </source>
</reference>
<dbReference type="SUPFAM" id="SSF50249">
    <property type="entry name" value="Nucleic acid-binding proteins"/>
    <property type="match status" value="2"/>
</dbReference>
<feature type="region of interest" description="Disordered" evidence="1">
    <location>
        <begin position="53"/>
        <end position="110"/>
    </location>
</feature>
<feature type="region of interest" description="Disordered" evidence="1">
    <location>
        <begin position="1"/>
        <end position="26"/>
    </location>
</feature>
<feature type="compositionally biased region" description="Polar residues" evidence="1">
    <location>
        <begin position="361"/>
        <end position="373"/>
    </location>
</feature>
<dbReference type="EMBL" id="ML145093">
    <property type="protein sequence ID" value="TBU62594.1"/>
    <property type="molecule type" value="Genomic_DNA"/>
</dbReference>
<evidence type="ECO:0000256" key="1">
    <source>
        <dbReference type="SAM" id="MobiDB-lite"/>
    </source>
</evidence>
<sequence>MTKWHLAESPEPESARKRQRLSSPTYDEHFPITQEEMSAFDEIDKQLSQRALVLPSRSRTLSAEETEDVELTTANHGASGEGVMGEGDRDGPAAQEWSSSPLEKPSTTQDRADEDAFFTGAGGGSGFVSATTLPSKPSVDSLAPAASGFTSAAALPLVLKTAKLRASGSFTSKPPDASNAHANSGEASHNGTITSISPTLGGFGPASALPARPEDPCDDRPSSPPPPQPDYDSWFDSDASALPSDALGFKTARTILEPLEAGEGHASQAPVFAGFTSVSGLVQSQSTSHGGSGDSAPEVVEPSPSASFATGFASAASIGFSSAAKLTGGKSAWQAPSAEALARAAQKMKQWEEEFVREDVSTSVAPAHTNQDIENTRAGPSSSVPQPAAAPSLQTPLRPALRPMENSAPSPAQLPDTPLASKNPTHYTNIGGGVQMKNKQFKSPLINKQDRPASASAARLRSSLNPVRASSSKLPAVFTFGAASTVPTAVPATPARPAPAPESGTSIVTTSPSKGKSLGMTPRRLPGGGLKSAGKAKFTTPFKLGMAPGEAGRTQLGAKAKAEASVQTPLRVDVCGTPSSSAKGKSVSVARKEYKFFDLNPRPDRKTLASSGLRPQSYTGDELEDMGINVEELREMSPAMAIYYSFYSAELTNDSAEPLQLGPEAAFVQLKELGCRLATQQWVTNHYGLILWKLAGMVCLEPESELDPKTKRWCWREVMRQLRYRYERELNGGSRPALRLISTEDAPAACPMVLCVSSIITWAPAVVDSEGRPVEPHPELEVTDGWYRLRARVDRPLARAVRRGLIKVGTKLAVSGAKLGGDRKESCEILDAYDSTYLDLSGNSTHLAPWHAKLGFAKDPFIATLDSLTPDGGRVPAMDLIVTKAYPIAYLEFIRNEDGSTTKLGPRDEKEELRAQDEWLTRRDIAVATIRADLERQIQSLEKISEQLYGIAGPRFEDKVNKDDPLPSFIEGMYDEMIEDVSRSPRDFFDYLNYMDAGYLYIHTLDQIRLSKERLGEDIERELQYICPPRNVRDFRVVVAKDARWCRKEPTRTVQITVWDPMRMVFSEGGSPGDIREGQRFLVVNLEVNQPSAWMAPGPGSVIYLISKKSARWTNIRSRKC</sequence>
<evidence type="ECO:0000313" key="5">
    <source>
        <dbReference type="Proteomes" id="UP000292082"/>
    </source>
</evidence>
<feature type="compositionally biased region" description="Low complexity" evidence="1">
    <location>
        <begin position="453"/>
        <end position="464"/>
    </location>
</feature>
<evidence type="ECO:0008006" key="6">
    <source>
        <dbReference type="Google" id="ProtNLM"/>
    </source>
</evidence>
<feature type="compositionally biased region" description="Basic and acidic residues" evidence="1">
    <location>
        <begin position="212"/>
        <end position="221"/>
    </location>
</feature>
<feature type="compositionally biased region" description="Polar residues" evidence="1">
    <location>
        <begin position="503"/>
        <end position="514"/>
    </location>
</feature>
<evidence type="ECO:0000259" key="3">
    <source>
        <dbReference type="Pfam" id="PF09169"/>
    </source>
</evidence>
<accession>A0A4Q9Q7K8</accession>
<evidence type="ECO:0000313" key="4">
    <source>
        <dbReference type="EMBL" id="TBU62594.1"/>
    </source>
</evidence>
<dbReference type="Gene3D" id="2.40.50.140">
    <property type="entry name" value="Nucleic acid-binding proteins"/>
    <property type="match status" value="3"/>
</dbReference>
<feature type="region of interest" description="Disordered" evidence="1">
    <location>
        <begin position="358"/>
        <end position="469"/>
    </location>
</feature>
<dbReference type="AlphaFoldDB" id="A0A4Q9Q7K8"/>
<feature type="region of interest" description="Disordered" evidence="1">
    <location>
        <begin position="168"/>
        <end position="237"/>
    </location>
</feature>
<dbReference type="InterPro" id="IPR015525">
    <property type="entry name" value="BRCA2"/>
</dbReference>
<feature type="region of interest" description="Disordered" evidence="1">
    <location>
        <begin position="282"/>
        <end position="305"/>
    </location>
</feature>
<feature type="compositionally biased region" description="Basic and acidic residues" evidence="1">
    <location>
        <begin position="1"/>
        <end position="16"/>
    </location>
</feature>
<evidence type="ECO:0000259" key="2">
    <source>
        <dbReference type="Pfam" id="PF09103"/>
    </source>
</evidence>
<dbReference type="InterPro" id="IPR015187">
    <property type="entry name" value="BRCA2_OB_1"/>
</dbReference>
<dbReference type="SUPFAM" id="SSF81872">
    <property type="entry name" value="BRCA2 helical domain"/>
    <property type="match status" value="1"/>
</dbReference>
<dbReference type="STRING" id="114155.A0A4Q9Q7K8"/>
<keyword evidence="5" id="KW-1185">Reference proteome</keyword>
<dbReference type="PANTHER" id="PTHR11289">
    <property type="entry name" value="BREAST CANCER TYPE 2 SUSCEPTIBILITY PROTEIN BRCA2"/>
    <property type="match status" value="1"/>
</dbReference>
<dbReference type="GO" id="GO:0000724">
    <property type="term" value="P:double-strand break repair via homologous recombination"/>
    <property type="evidence" value="ECO:0007669"/>
    <property type="project" value="InterPro"/>
</dbReference>
<feature type="compositionally biased region" description="Polar residues" evidence="1">
    <location>
        <begin position="96"/>
        <end position="109"/>
    </location>
</feature>
<dbReference type="CDD" id="cd04493">
    <property type="entry name" value="BRCA2DBD_OB1"/>
    <property type="match status" value="1"/>
</dbReference>
<dbReference type="InterPro" id="IPR012340">
    <property type="entry name" value="NA-bd_OB-fold"/>
</dbReference>
<organism evidence="4 5">
    <name type="scientific">Dichomitus squalens</name>
    <dbReference type="NCBI Taxonomy" id="114155"/>
    <lineage>
        <taxon>Eukaryota</taxon>
        <taxon>Fungi</taxon>
        <taxon>Dikarya</taxon>
        <taxon>Basidiomycota</taxon>
        <taxon>Agaricomycotina</taxon>
        <taxon>Agaricomycetes</taxon>
        <taxon>Polyporales</taxon>
        <taxon>Polyporaceae</taxon>
        <taxon>Dichomitus</taxon>
    </lineage>
</organism>
<feature type="compositionally biased region" description="Polar residues" evidence="1">
    <location>
        <begin position="180"/>
        <end position="198"/>
    </location>
</feature>
<feature type="domain" description="Breast cancer type 2 susceptibility protein helical" evidence="3">
    <location>
        <begin position="672"/>
        <end position="730"/>
    </location>
</feature>
<dbReference type="Pfam" id="PF09103">
    <property type="entry name" value="BRCA-2_OB1"/>
    <property type="match status" value="1"/>
</dbReference>
<dbReference type="GO" id="GO:0006355">
    <property type="term" value="P:regulation of DNA-templated transcription"/>
    <property type="evidence" value="ECO:0007669"/>
    <property type="project" value="TreeGrafter"/>
</dbReference>
<proteinExistence type="predicted"/>
<feature type="compositionally biased region" description="Low complexity" evidence="1">
    <location>
        <begin position="378"/>
        <end position="392"/>
    </location>
</feature>
<dbReference type="PANTHER" id="PTHR11289:SF0">
    <property type="entry name" value="BREAST CANCER TYPE 2 SUSCEPTIBILITY PROTEIN"/>
    <property type="match status" value="1"/>
</dbReference>
<gene>
    <name evidence="4" type="ORF">BD310DRAFT_945847</name>
</gene>
<protein>
    <recommendedName>
        <fullName evidence="6">BRCA2 OB1 domain-containing protein</fullName>
    </recommendedName>
</protein>
<feature type="region of interest" description="Disordered" evidence="1">
    <location>
        <begin position="489"/>
        <end position="534"/>
    </location>
</feature>
<name>A0A4Q9Q7K8_9APHY</name>
<dbReference type="Proteomes" id="UP000292082">
    <property type="component" value="Unassembled WGS sequence"/>
</dbReference>